<comment type="caution">
    <text evidence="7">The sequence shown here is derived from an EMBL/GenBank/DDBJ whole genome shotgun (WGS) entry which is preliminary data.</text>
</comment>
<dbReference type="GO" id="GO:0003677">
    <property type="term" value="F:DNA binding"/>
    <property type="evidence" value="ECO:0007669"/>
    <property type="project" value="UniProtKB-KW"/>
</dbReference>
<dbReference type="Proteomes" id="UP000291949">
    <property type="component" value="Unassembled WGS sequence"/>
</dbReference>
<accession>A0A7X9WFK3</accession>
<dbReference type="InterPro" id="IPR000847">
    <property type="entry name" value="LysR_HTH_N"/>
</dbReference>
<keyword evidence="2" id="KW-0805">Transcription regulation</keyword>
<evidence type="ECO:0000256" key="4">
    <source>
        <dbReference type="ARBA" id="ARBA00023163"/>
    </source>
</evidence>
<dbReference type="Pfam" id="PF00126">
    <property type="entry name" value="HTH_1"/>
    <property type="match status" value="1"/>
</dbReference>
<evidence type="ECO:0000256" key="2">
    <source>
        <dbReference type="ARBA" id="ARBA00023015"/>
    </source>
</evidence>
<dbReference type="RefSeq" id="WP_002432944.1">
    <property type="nucleotide sequence ID" value="NZ_AP014956.1"/>
</dbReference>
<dbReference type="EMBL" id="JABBMI010000069">
    <property type="protein sequence ID" value="NMK54891.1"/>
    <property type="molecule type" value="Genomic_DNA"/>
</dbReference>
<evidence type="ECO:0000313" key="7">
    <source>
        <dbReference type="EMBL" id="NMK98016.1"/>
    </source>
</evidence>
<evidence type="ECO:0000313" key="6">
    <source>
        <dbReference type="EMBL" id="NMK54891.1"/>
    </source>
</evidence>
<dbReference type="EMBL" id="SCHC01000002">
    <property type="protein sequence ID" value="TBW76829.1"/>
    <property type="molecule type" value="Genomic_DNA"/>
</dbReference>
<feature type="domain" description="HTH lysR-type" evidence="5">
    <location>
        <begin position="1"/>
        <end position="58"/>
    </location>
</feature>
<evidence type="ECO:0000313" key="8">
    <source>
        <dbReference type="EMBL" id="TBW76829.1"/>
    </source>
</evidence>
<dbReference type="GO" id="GO:0003700">
    <property type="term" value="F:DNA-binding transcription factor activity"/>
    <property type="evidence" value="ECO:0007669"/>
    <property type="project" value="InterPro"/>
</dbReference>
<comment type="similarity">
    <text evidence="1">Belongs to the LysR transcriptional regulatory family.</text>
</comment>
<dbReference type="Gene3D" id="1.10.10.10">
    <property type="entry name" value="Winged helix-like DNA-binding domain superfamily/Winged helix DNA-binding domain"/>
    <property type="match status" value="1"/>
</dbReference>
<dbReference type="InterPro" id="IPR005119">
    <property type="entry name" value="LysR_subst-bd"/>
</dbReference>
<sequence length="294" mass="33743">MEIKQIKYFVEVVRQGGMTQASEHLYIAQSTISKAIKNIENEYDITLFDRSQKQIKLTDIGQTFYDNSLEFLALFEKLSLEMNDVVNVQKGHIKIGLSPMMNVQMFTNALNQFHKLYPNVTYEVIEGGGKIVENLTANDDVDIGITTLPVDHSLFHSVSLYNEELLLVVSNDHHLSDMEKVDLAELKNEEFVLFHDDYYLKDQIIENCKRIGFYPKTVANISQISFIANMIQQGIGISIVPESLVRLMGDNVTSIQLENVELSWHLGAIWRKDAYLNYVTRQWIDFISTLQPVK</sequence>
<name>A0A7X9WFK3_STACP</name>
<dbReference type="PANTHER" id="PTHR30419:SF8">
    <property type="entry name" value="NITROGEN ASSIMILATION TRANSCRIPTIONAL ACTIVATOR-RELATED"/>
    <property type="match status" value="1"/>
</dbReference>
<evidence type="ECO:0000256" key="3">
    <source>
        <dbReference type="ARBA" id="ARBA00023125"/>
    </source>
</evidence>
<dbReference type="Proteomes" id="UP000538955">
    <property type="component" value="Unassembled WGS sequence"/>
</dbReference>
<dbReference type="InterPro" id="IPR036388">
    <property type="entry name" value="WH-like_DNA-bd_sf"/>
</dbReference>
<evidence type="ECO:0000313" key="9">
    <source>
        <dbReference type="Proteomes" id="UP000291949"/>
    </source>
</evidence>
<dbReference type="NCBIfam" id="NF047520">
    <property type="entry name" value="trans_act_CidR"/>
    <property type="match status" value="1"/>
</dbReference>
<reference evidence="10 11" key="2">
    <citation type="submission" date="2020-04" db="EMBL/GenBank/DDBJ databases">
        <title>The Epidemiology and Molecular Characteristics of Linezolid-Resistant Staphylococcus capitis in Huashan Hospital, Shanghai.</title>
        <authorList>
            <person name="Ding L."/>
            <person name="Li P."/>
            <person name="Yang Y."/>
            <person name="Lin D."/>
            <person name="Xu X."/>
        </authorList>
    </citation>
    <scope>NUCLEOTIDE SEQUENCE [LARGE SCALE GENOMIC DNA]</scope>
    <source>
        <strain evidence="7 11">12-86</strain>
        <strain evidence="6 10">17-84</strain>
    </source>
</reference>
<dbReference type="EMBL" id="JABBLX010000023">
    <property type="protein sequence ID" value="NMK98016.1"/>
    <property type="molecule type" value="Genomic_DNA"/>
</dbReference>
<dbReference type="InterPro" id="IPR050950">
    <property type="entry name" value="HTH-type_LysR_regulators"/>
</dbReference>
<evidence type="ECO:0000259" key="5">
    <source>
        <dbReference type="PROSITE" id="PS50931"/>
    </source>
</evidence>
<evidence type="ECO:0000313" key="11">
    <source>
        <dbReference type="Proteomes" id="UP000550736"/>
    </source>
</evidence>
<dbReference type="PRINTS" id="PR00039">
    <property type="entry name" value="HTHLYSR"/>
</dbReference>
<dbReference type="PROSITE" id="PS50931">
    <property type="entry name" value="HTH_LYSR"/>
    <property type="match status" value="1"/>
</dbReference>
<organism evidence="7 11">
    <name type="scientific">Staphylococcus capitis</name>
    <dbReference type="NCBI Taxonomy" id="29388"/>
    <lineage>
        <taxon>Bacteria</taxon>
        <taxon>Bacillati</taxon>
        <taxon>Bacillota</taxon>
        <taxon>Bacilli</taxon>
        <taxon>Bacillales</taxon>
        <taxon>Staphylococcaceae</taxon>
        <taxon>Staphylococcus</taxon>
    </lineage>
</organism>
<dbReference type="AlphaFoldDB" id="A0A7X9WFK3"/>
<dbReference type="SUPFAM" id="SSF46785">
    <property type="entry name" value="Winged helix' DNA-binding domain"/>
    <property type="match status" value="1"/>
</dbReference>
<proteinExistence type="inferred from homology"/>
<dbReference type="Gene3D" id="3.40.190.290">
    <property type="match status" value="1"/>
</dbReference>
<keyword evidence="3" id="KW-0238">DNA-binding</keyword>
<dbReference type="Pfam" id="PF03466">
    <property type="entry name" value="LysR_substrate"/>
    <property type="match status" value="1"/>
</dbReference>
<dbReference type="Proteomes" id="UP000550736">
    <property type="component" value="Unassembled WGS sequence"/>
</dbReference>
<evidence type="ECO:0000313" key="10">
    <source>
        <dbReference type="Proteomes" id="UP000538955"/>
    </source>
</evidence>
<dbReference type="SUPFAM" id="SSF53850">
    <property type="entry name" value="Periplasmic binding protein-like II"/>
    <property type="match status" value="1"/>
</dbReference>
<protein>
    <submittedName>
        <fullName evidence="7">LysR family transcriptional regulator</fullName>
    </submittedName>
</protein>
<gene>
    <name evidence="8" type="ORF">EQ811_08160</name>
    <name evidence="7" type="ORF">HHM13_07910</name>
    <name evidence="6" type="ORF">HHM24_09165</name>
</gene>
<dbReference type="FunFam" id="1.10.10.10:FF:000001">
    <property type="entry name" value="LysR family transcriptional regulator"/>
    <property type="match status" value="1"/>
</dbReference>
<keyword evidence="10" id="KW-1185">Reference proteome</keyword>
<dbReference type="CDD" id="cd08438">
    <property type="entry name" value="PBP2_CidR"/>
    <property type="match status" value="1"/>
</dbReference>
<dbReference type="InterPro" id="IPR036390">
    <property type="entry name" value="WH_DNA-bd_sf"/>
</dbReference>
<reference evidence="8 9" key="1">
    <citation type="journal article" date="2019" name="Sci. Transl. Med.">
        <title>Quorum sensing between bacterial species on the skin protects against epidermal injury in atopic dermatitis.</title>
        <authorList>
            <person name="Williams M.R."/>
        </authorList>
    </citation>
    <scope>NUCLEOTIDE SEQUENCE [LARGE SCALE GENOMIC DNA]</scope>
    <source>
        <strain evidence="8 9">H8</strain>
    </source>
</reference>
<evidence type="ECO:0000256" key="1">
    <source>
        <dbReference type="ARBA" id="ARBA00009437"/>
    </source>
</evidence>
<dbReference type="GO" id="GO:0005829">
    <property type="term" value="C:cytosol"/>
    <property type="evidence" value="ECO:0007669"/>
    <property type="project" value="TreeGrafter"/>
</dbReference>
<keyword evidence="4" id="KW-0804">Transcription</keyword>
<dbReference type="PANTHER" id="PTHR30419">
    <property type="entry name" value="HTH-TYPE TRANSCRIPTIONAL REGULATOR YBHD"/>
    <property type="match status" value="1"/>
</dbReference>